<dbReference type="PIRSF" id="PIRSF004681">
    <property type="entry name" value="UCP004681"/>
    <property type="match status" value="1"/>
</dbReference>
<accession>A0A381QT14</accession>
<dbReference type="Gene3D" id="2.60.120.460">
    <property type="entry name" value="YjbQ-like"/>
    <property type="match status" value="1"/>
</dbReference>
<dbReference type="PANTHER" id="PTHR30615">
    <property type="entry name" value="UNCHARACTERIZED PROTEIN YJBQ-RELATED"/>
    <property type="match status" value="1"/>
</dbReference>
<dbReference type="AlphaFoldDB" id="A0A381QT14"/>
<comment type="similarity">
    <text evidence="1">Belongs to the UPF0047 family.</text>
</comment>
<reference evidence="2" key="1">
    <citation type="submission" date="2018-05" db="EMBL/GenBank/DDBJ databases">
        <authorList>
            <person name="Lanie J.A."/>
            <person name="Ng W.-L."/>
            <person name="Kazmierczak K.M."/>
            <person name="Andrzejewski T.M."/>
            <person name="Davidsen T.M."/>
            <person name="Wayne K.J."/>
            <person name="Tettelin H."/>
            <person name="Glass J.I."/>
            <person name="Rusch D."/>
            <person name="Podicherti R."/>
            <person name="Tsui H.-C.T."/>
            <person name="Winkler M.E."/>
        </authorList>
    </citation>
    <scope>NUCLEOTIDE SEQUENCE</scope>
</reference>
<dbReference type="InterPro" id="IPR035917">
    <property type="entry name" value="YjbQ-like_sf"/>
</dbReference>
<evidence type="ECO:0000313" key="2">
    <source>
        <dbReference type="EMBL" id="SUZ81699.1"/>
    </source>
</evidence>
<dbReference type="InterPro" id="IPR001602">
    <property type="entry name" value="UPF0047_YjbQ-like"/>
</dbReference>
<organism evidence="2">
    <name type="scientific">marine metagenome</name>
    <dbReference type="NCBI Taxonomy" id="408172"/>
    <lineage>
        <taxon>unclassified sequences</taxon>
        <taxon>metagenomes</taxon>
        <taxon>ecological metagenomes</taxon>
    </lineage>
</organism>
<evidence type="ECO:0000256" key="1">
    <source>
        <dbReference type="ARBA" id="ARBA00005534"/>
    </source>
</evidence>
<evidence type="ECO:0008006" key="3">
    <source>
        <dbReference type="Google" id="ProtNLM"/>
    </source>
</evidence>
<name>A0A381QT14_9ZZZZ</name>
<dbReference type="EMBL" id="UINC01001479">
    <property type="protein sequence ID" value="SUZ81699.1"/>
    <property type="molecule type" value="Genomic_DNA"/>
</dbReference>
<dbReference type="PANTHER" id="PTHR30615:SF8">
    <property type="entry name" value="UPF0047 PROTEIN C4A8.02C"/>
    <property type="match status" value="1"/>
</dbReference>
<protein>
    <recommendedName>
        <fullName evidence="3">Secondary thiamine-phosphate synthase enzyme</fullName>
    </recommendedName>
</protein>
<gene>
    <name evidence="2" type="ORF">METZ01_LOCUS34553</name>
</gene>
<dbReference type="NCBIfam" id="TIGR00149">
    <property type="entry name" value="TIGR00149_YjbQ"/>
    <property type="match status" value="1"/>
</dbReference>
<dbReference type="SUPFAM" id="SSF111038">
    <property type="entry name" value="YjbQ-like"/>
    <property type="match status" value="1"/>
</dbReference>
<dbReference type="Pfam" id="PF01894">
    <property type="entry name" value="YjbQ"/>
    <property type="match status" value="1"/>
</dbReference>
<sequence>MSVSHATMKTFTYYLKVPSSASPEFIDITDEVNRFLKDSGISSGMLLVFSRHTTSAVVIQENEPLLLEDFKVMLENISSENASYRHNDFDVRTVHMHENECPNGHSHCQHLVLGSSETVPVIDGEMPLGEWQRIFMVELDGMKGEMVGSREVVVQIMGLG</sequence>
<proteinExistence type="inferred from homology"/>